<reference evidence="11" key="1">
    <citation type="submission" date="2021-01" db="UniProtKB">
        <authorList>
            <consortium name="EnsemblMetazoa"/>
        </authorList>
    </citation>
    <scope>IDENTIFICATION</scope>
</reference>
<dbReference type="PANTHER" id="PTHR21016:SF4">
    <property type="entry name" value="TM2 DOMAIN-CONTAINING PROTEIN 2"/>
    <property type="match status" value="1"/>
</dbReference>
<name>A0A7M7KEJ0_VARDE</name>
<dbReference type="KEGG" id="vde:111250768"/>
<evidence type="ECO:0000256" key="5">
    <source>
        <dbReference type="ARBA" id="ARBA00022989"/>
    </source>
</evidence>
<dbReference type="InParanoid" id="A0A7M7KEJ0"/>
<proteinExistence type="inferred from homology"/>
<evidence type="ECO:0000313" key="12">
    <source>
        <dbReference type="Proteomes" id="UP000594260"/>
    </source>
</evidence>
<evidence type="ECO:0000256" key="8">
    <source>
        <dbReference type="SAM" id="Phobius"/>
    </source>
</evidence>
<dbReference type="GO" id="GO:0016020">
    <property type="term" value="C:membrane"/>
    <property type="evidence" value="ECO:0007669"/>
    <property type="project" value="UniProtKB-SubCell"/>
</dbReference>
<dbReference type="CTD" id="32342"/>
<feature type="transmembrane region" description="Helical" evidence="8">
    <location>
        <begin position="155"/>
        <end position="181"/>
    </location>
</feature>
<dbReference type="AlphaFoldDB" id="A0A7M7KEJ0"/>
<keyword evidence="7" id="KW-0325">Glycoprotein</keyword>
<evidence type="ECO:0000313" key="11">
    <source>
        <dbReference type="EnsemblMetazoa" id="XP_022662228"/>
    </source>
</evidence>
<keyword evidence="4 9" id="KW-0732">Signal</keyword>
<evidence type="ECO:0000256" key="3">
    <source>
        <dbReference type="ARBA" id="ARBA00022692"/>
    </source>
</evidence>
<dbReference type="PANTHER" id="PTHR21016">
    <property type="entry name" value="BETA-AMYLOID BINDING PROTEIN-RELATED"/>
    <property type="match status" value="1"/>
</dbReference>
<dbReference type="GeneID" id="111250768"/>
<feature type="chain" id="PRO_5029714622" description="TM2 domain-containing protein" evidence="9">
    <location>
        <begin position="28"/>
        <end position="192"/>
    </location>
</feature>
<organism evidence="11 12">
    <name type="scientific">Varroa destructor</name>
    <name type="common">Honeybee mite</name>
    <dbReference type="NCBI Taxonomy" id="109461"/>
    <lineage>
        <taxon>Eukaryota</taxon>
        <taxon>Metazoa</taxon>
        <taxon>Ecdysozoa</taxon>
        <taxon>Arthropoda</taxon>
        <taxon>Chelicerata</taxon>
        <taxon>Arachnida</taxon>
        <taxon>Acari</taxon>
        <taxon>Parasitiformes</taxon>
        <taxon>Mesostigmata</taxon>
        <taxon>Gamasina</taxon>
        <taxon>Dermanyssoidea</taxon>
        <taxon>Varroidae</taxon>
        <taxon>Varroa</taxon>
    </lineage>
</organism>
<feature type="signal peptide" evidence="9">
    <location>
        <begin position="1"/>
        <end position="27"/>
    </location>
</feature>
<dbReference type="EnsemblMetazoa" id="XM_022806493">
    <property type="protein sequence ID" value="XP_022662228"/>
    <property type="gene ID" value="LOC111250768"/>
</dbReference>
<feature type="domain" description="TM2" evidence="10">
    <location>
        <begin position="125"/>
        <end position="173"/>
    </location>
</feature>
<comment type="subcellular location">
    <subcellularLocation>
        <location evidence="1">Membrane</location>
        <topology evidence="1">Multi-pass membrane protein</topology>
    </subcellularLocation>
</comment>
<evidence type="ECO:0000256" key="2">
    <source>
        <dbReference type="ARBA" id="ARBA00008284"/>
    </source>
</evidence>
<keyword evidence="6 8" id="KW-0472">Membrane</keyword>
<dbReference type="OrthoDB" id="408511at2759"/>
<evidence type="ECO:0000256" key="1">
    <source>
        <dbReference type="ARBA" id="ARBA00004141"/>
    </source>
</evidence>
<evidence type="ECO:0000256" key="9">
    <source>
        <dbReference type="SAM" id="SignalP"/>
    </source>
</evidence>
<evidence type="ECO:0000256" key="7">
    <source>
        <dbReference type="ARBA" id="ARBA00023180"/>
    </source>
</evidence>
<dbReference type="InterPro" id="IPR007829">
    <property type="entry name" value="TM2"/>
</dbReference>
<dbReference type="Pfam" id="PF05154">
    <property type="entry name" value="TM2"/>
    <property type="match status" value="1"/>
</dbReference>
<keyword evidence="5 8" id="KW-1133">Transmembrane helix</keyword>
<dbReference type="Proteomes" id="UP000594260">
    <property type="component" value="Unplaced"/>
</dbReference>
<evidence type="ECO:0000256" key="4">
    <source>
        <dbReference type="ARBA" id="ARBA00022729"/>
    </source>
</evidence>
<protein>
    <recommendedName>
        <fullName evidence="10">TM2 domain-containing protein</fullName>
    </recommendedName>
</protein>
<feature type="transmembrane region" description="Helical" evidence="8">
    <location>
        <begin position="125"/>
        <end position="143"/>
    </location>
</feature>
<dbReference type="RefSeq" id="XP_022662228.1">
    <property type="nucleotide sequence ID" value="XM_022806493.1"/>
</dbReference>
<dbReference type="InterPro" id="IPR050932">
    <property type="entry name" value="TM2D1-3-like"/>
</dbReference>
<keyword evidence="12" id="KW-1185">Reference proteome</keyword>
<accession>A0A7M7KEJ0</accession>
<sequence>MPAFRQAGQKTFITVVLIAAVAVSAVGQNLIQQCILNASAPYQPHTPLIPCDNLPLDFLECSEPLDLKGNETARQDLGYGCTKWGGNRYEEVQMTAVNCSVLPNIECWGNRTFHREGFPCLKYSGHYFVTTLLYSILLGFLGMDRFCLGHTGTAVGKLLTVGGLGIWWVVDIVLLVTGNLMPEDGTNWMPYA</sequence>
<keyword evidence="3 8" id="KW-0812">Transmembrane</keyword>
<evidence type="ECO:0000259" key="10">
    <source>
        <dbReference type="Pfam" id="PF05154"/>
    </source>
</evidence>
<dbReference type="OMA" id="PIDHKGN"/>
<evidence type="ECO:0000256" key="6">
    <source>
        <dbReference type="ARBA" id="ARBA00023136"/>
    </source>
</evidence>
<comment type="similarity">
    <text evidence="2">Belongs to the TM2 family.</text>
</comment>
<dbReference type="FunCoup" id="A0A7M7KEJ0">
    <property type="interactions" value="445"/>
</dbReference>